<proteinExistence type="predicted"/>
<comment type="caution">
    <text evidence="2">The sequence shown here is derived from an EMBL/GenBank/DDBJ whole genome shotgun (WGS) entry which is preliminary data.</text>
</comment>
<keyword evidence="1" id="KW-1133">Transmembrane helix</keyword>
<evidence type="ECO:0000256" key="1">
    <source>
        <dbReference type="SAM" id="Phobius"/>
    </source>
</evidence>
<organism evidence="2 3">
    <name type="scientific">Metabacillus herbersteinensis</name>
    <dbReference type="NCBI Taxonomy" id="283816"/>
    <lineage>
        <taxon>Bacteria</taxon>
        <taxon>Bacillati</taxon>
        <taxon>Bacillota</taxon>
        <taxon>Bacilli</taxon>
        <taxon>Bacillales</taxon>
        <taxon>Bacillaceae</taxon>
        <taxon>Metabacillus</taxon>
    </lineage>
</organism>
<dbReference type="RefSeq" id="WP_378933873.1">
    <property type="nucleotide sequence ID" value="NZ_JBHLVO010000007.1"/>
</dbReference>
<name>A0ABV6GE95_9BACI</name>
<keyword evidence="3" id="KW-1185">Reference proteome</keyword>
<dbReference type="EMBL" id="JBHLVO010000007">
    <property type="protein sequence ID" value="MFC0272003.1"/>
    <property type="molecule type" value="Genomic_DNA"/>
</dbReference>
<protein>
    <submittedName>
        <fullName evidence="2">YjzD family protein</fullName>
    </submittedName>
</protein>
<gene>
    <name evidence="2" type="ORF">ACFFIX_11120</name>
</gene>
<feature type="transmembrane region" description="Helical" evidence="1">
    <location>
        <begin position="32"/>
        <end position="52"/>
    </location>
</feature>
<evidence type="ECO:0000313" key="2">
    <source>
        <dbReference type="EMBL" id="MFC0272003.1"/>
    </source>
</evidence>
<sequence length="61" mass="6990">MRFFWTFFWTFLLLQMTAYVVSSMTGGSYDFMAATTLSVIATVVIFIIAEVIPNEPSHDHH</sequence>
<accession>A0ABV6GE95</accession>
<dbReference type="Pfam" id="PF11151">
    <property type="entry name" value="DUF2929"/>
    <property type="match status" value="1"/>
</dbReference>
<reference evidence="2 3" key="1">
    <citation type="submission" date="2024-09" db="EMBL/GenBank/DDBJ databases">
        <authorList>
            <person name="Sun Q."/>
            <person name="Mori K."/>
        </authorList>
    </citation>
    <scope>NUCLEOTIDE SEQUENCE [LARGE SCALE GENOMIC DNA]</scope>
    <source>
        <strain evidence="2 3">CCM 7228</strain>
    </source>
</reference>
<dbReference type="InterPro" id="IPR021324">
    <property type="entry name" value="DUF2929"/>
</dbReference>
<keyword evidence="1" id="KW-0472">Membrane</keyword>
<keyword evidence="1" id="KW-0812">Transmembrane</keyword>
<dbReference type="Proteomes" id="UP001589854">
    <property type="component" value="Unassembled WGS sequence"/>
</dbReference>
<evidence type="ECO:0000313" key="3">
    <source>
        <dbReference type="Proteomes" id="UP001589854"/>
    </source>
</evidence>